<keyword evidence="1" id="KW-0489">Methyltransferase</keyword>
<evidence type="ECO:0000313" key="5">
    <source>
        <dbReference type="EMBL" id="PNH01012.1"/>
    </source>
</evidence>
<sequence>MGDPSRLDAIAFEPFSEIMLRCGNVELKALAGCNRALRDHVAKFMESPALVADLLVATHGEHRAIQRIYFDSVYNRFSKNMRSGAACQVVRDGKSPELMSILGGHNNTQLRYGLLRDALLCHDLPGAQYLYLVRVGPFALSPFWVYRHLLDDGVVLAAICNGPEAFCIGTLLPRCRSELIVRKATDEALSVALRRGRARMVSYVIERCYGESESADRSKWRIKHARAVARAGGTVDEFRFVRPSASDSSFSASVSEGERGYLDLLRDVRQDRTGTGTISVFGRQLRFDLTCGRMPMMTTRLTSFMMVALELLWFLKGCTDTRVLAGQGVRIWDGKTASNPKHAHPTLDPQASVTSRFTP</sequence>
<dbReference type="InterPro" id="IPR045097">
    <property type="entry name" value="Thymidate_synth/dCMP_Mease"/>
</dbReference>
<feature type="compositionally biased region" description="Polar residues" evidence="3">
    <location>
        <begin position="349"/>
        <end position="359"/>
    </location>
</feature>
<dbReference type="SUPFAM" id="SSF55831">
    <property type="entry name" value="Thymidylate synthase/dCMP hydroxymethylase"/>
    <property type="match status" value="1"/>
</dbReference>
<dbReference type="GO" id="GO:0006231">
    <property type="term" value="P:dTMP biosynthetic process"/>
    <property type="evidence" value="ECO:0007669"/>
    <property type="project" value="TreeGrafter"/>
</dbReference>
<dbReference type="GO" id="GO:0005829">
    <property type="term" value="C:cytosol"/>
    <property type="evidence" value="ECO:0007669"/>
    <property type="project" value="TreeGrafter"/>
</dbReference>
<comment type="caution">
    <text evidence="5">The sequence shown here is derived from an EMBL/GenBank/DDBJ whole genome shotgun (WGS) entry which is preliminary data.</text>
</comment>
<dbReference type="GO" id="GO:0004799">
    <property type="term" value="F:thymidylate synthase activity"/>
    <property type="evidence" value="ECO:0007669"/>
    <property type="project" value="TreeGrafter"/>
</dbReference>
<proteinExistence type="predicted"/>
<evidence type="ECO:0000313" key="6">
    <source>
        <dbReference type="Proteomes" id="UP000236333"/>
    </source>
</evidence>
<evidence type="ECO:0000256" key="1">
    <source>
        <dbReference type="ARBA" id="ARBA00022603"/>
    </source>
</evidence>
<feature type="region of interest" description="Disordered" evidence="3">
    <location>
        <begin position="335"/>
        <end position="359"/>
    </location>
</feature>
<dbReference type="Proteomes" id="UP000236333">
    <property type="component" value="Unassembled WGS sequence"/>
</dbReference>
<dbReference type="EMBL" id="PGGS01001052">
    <property type="protein sequence ID" value="PNH01012.1"/>
    <property type="molecule type" value="Genomic_DNA"/>
</dbReference>
<organism evidence="5 6">
    <name type="scientific">Tetrabaena socialis</name>
    <dbReference type="NCBI Taxonomy" id="47790"/>
    <lineage>
        <taxon>Eukaryota</taxon>
        <taxon>Viridiplantae</taxon>
        <taxon>Chlorophyta</taxon>
        <taxon>core chlorophytes</taxon>
        <taxon>Chlorophyceae</taxon>
        <taxon>CS clade</taxon>
        <taxon>Chlamydomonadales</taxon>
        <taxon>Tetrabaenaceae</taxon>
        <taxon>Tetrabaena</taxon>
    </lineage>
</organism>
<dbReference type="AlphaFoldDB" id="A0A2J7ZL73"/>
<evidence type="ECO:0000256" key="2">
    <source>
        <dbReference type="ARBA" id="ARBA00022679"/>
    </source>
</evidence>
<dbReference type="InterPro" id="IPR036926">
    <property type="entry name" value="Thymidate_synth/dCMP_Mease_sf"/>
</dbReference>
<keyword evidence="6" id="KW-1185">Reference proteome</keyword>
<gene>
    <name evidence="5" type="ORF">TSOC_013132</name>
</gene>
<accession>A0A2J7ZL73</accession>
<reference evidence="5 6" key="1">
    <citation type="journal article" date="2017" name="Mol. Biol. Evol.">
        <title>The 4-celled Tetrabaena socialis nuclear genome reveals the essential components for genetic control of cell number at the origin of multicellularity in the volvocine lineage.</title>
        <authorList>
            <person name="Featherston J."/>
            <person name="Arakaki Y."/>
            <person name="Hanschen E.R."/>
            <person name="Ferris P.J."/>
            <person name="Michod R.E."/>
            <person name="Olson B.J.S.C."/>
            <person name="Nozaki H."/>
            <person name="Durand P.M."/>
        </authorList>
    </citation>
    <scope>NUCLEOTIDE SEQUENCE [LARGE SCALE GENOMIC DNA]</scope>
    <source>
        <strain evidence="5 6">NIES-571</strain>
    </source>
</reference>
<dbReference type="GO" id="GO:0032259">
    <property type="term" value="P:methylation"/>
    <property type="evidence" value="ECO:0007669"/>
    <property type="project" value="UniProtKB-KW"/>
</dbReference>
<keyword evidence="2" id="KW-0808">Transferase</keyword>
<dbReference type="PANTHER" id="PTHR11548:SF1">
    <property type="entry name" value="THYMIDYLATE SYNTHASE 1"/>
    <property type="match status" value="1"/>
</dbReference>
<dbReference type="OrthoDB" id="766at2759"/>
<dbReference type="Gene3D" id="3.30.572.10">
    <property type="entry name" value="Thymidylate synthase/dCMP hydroxymethylase domain"/>
    <property type="match status" value="1"/>
</dbReference>
<dbReference type="Pfam" id="PF00303">
    <property type="entry name" value="Thymidylat_synt"/>
    <property type="match status" value="1"/>
</dbReference>
<protein>
    <submittedName>
        <fullName evidence="5">Thymidylate synthase</fullName>
    </submittedName>
</protein>
<dbReference type="InterPro" id="IPR023451">
    <property type="entry name" value="Thymidate_synth/dCMP_Mease_dom"/>
</dbReference>
<feature type="domain" description="Thymidylate synthase/dCMP hydroxymethylase" evidence="4">
    <location>
        <begin position="268"/>
        <end position="334"/>
    </location>
</feature>
<dbReference type="PANTHER" id="PTHR11548">
    <property type="entry name" value="THYMIDYLATE SYNTHASE 1"/>
    <property type="match status" value="1"/>
</dbReference>
<name>A0A2J7ZL73_9CHLO</name>
<evidence type="ECO:0000256" key="3">
    <source>
        <dbReference type="SAM" id="MobiDB-lite"/>
    </source>
</evidence>
<evidence type="ECO:0000259" key="4">
    <source>
        <dbReference type="Pfam" id="PF00303"/>
    </source>
</evidence>